<dbReference type="OrthoDB" id="6631696at2"/>
<sequence>MKMNYHFISDDSFILPGIRHIISELGVRASFYKMGERQKLFAPQPGDVVCIIVNNAHLRSRLLRNPLLARCRLMVMLDIPLTVSRLTYFPWILPKNLSVKAFTDILQKAPRSCVRRKEVSRSTLTLFEELCNGKSAASISGESQNAMKAIYRIKRNVFHEYGLLNCNSVGILICRDILSLKVPI</sequence>
<evidence type="ECO:0000313" key="1">
    <source>
        <dbReference type="EMBL" id="QGN39643.1"/>
    </source>
</evidence>
<proteinExistence type="predicted"/>
<reference evidence="1 2" key="1">
    <citation type="submission" date="2019-11" db="EMBL/GenBank/DDBJ databases">
        <title>Isolation and Application of One Kind of P-Hydroxybenzoic Acid Degrading Bacterium in Mitigating Cropping Obstacle of Cucumber.</title>
        <authorList>
            <person name="Wu F."/>
            <person name="An Y."/>
        </authorList>
    </citation>
    <scope>NUCLEOTIDE SEQUENCE [LARGE SCALE GENOMIC DNA]</scope>
    <source>
        <strain evidence="1 2">P620</strain>
    </source>
</reference>
<dbReference type="AlphaFoldDB" id="A0A6B8MZ04"/>
<gene>
    <name evidence="1" type="ORF">GJ746_21090</name>
</gene>
<protein>
    <submittedName>
        <fullName evidence="1">Uncharacterized protein</fullName>
    </submittedName>
</protein>
<dbReference type="Proteomes" id="UP000427108">
    <property type="component" value="Chromosome"/>
</dbReference>
<name>A0A6B8MZ04_KLEOX</name>
<dbReference type="RefSeq" id="WP_154681945.1">
    <property type="nucleotide sequence ID" value="NZ_CP046115.1"/>
</dbReference>
<organism evidence="1 2">
    <name type="scientific">Klebsiella oxytoca</name>
    <dbReference type="NCBI Taxonomy" id="571"/>
    <lineage>
        <taxon>Bacteria</taxon>
        <taxon>Pseudomonadati</taxon>
        <taxon>Pseudomonadota</taxon>
        <taxon>Gammaproteobacteria</taxon>
        <taxon>Enterobacterales</taxon>
        <taxon>Enterobacteriaceae</taxon>
        <taxon>Klebsiella/Raoultella group</taxon>
        <taxon>Klebsiella</taxon>
    </lineage>
</organism>
<accession>A0A6B8MZ04</accession>
<dbReference type="EMBL" id="CP046115">
    <property type="protein sequence ID" value="QGN39643.1"/>
    <property type="molecule type" value="Genomic_DNA"/>
</dbReference>
<evidence type="ECO:0000313" key="2">
    <source>
        <dbReference type="Proteomes" id="UP000427108"/>
    </source>
</evidence>